<dbReference type="Proteomes" id="UP001209755">
    <property type="component" value="Unassembled WGS sequence"/>
</dbReference>
<evidence type="ECO:0000256" key="1">
    <source>
        <dbReference type="ARBA" id="ARBA00023002"/>
    </source>
</evidence>
<gene>
    <name evidence="4" type="ORF">M2319_001018</name>
</gene>
<dbReference type="Gene3D" id="1.10.10.1100">
    <property type="entry name" value="BFD-like [2Fe-2S]-binding domain"/>
    <property type="match status" value="1"/>
</dbReference>
<proteinExistence type="predicted"/>
<dbReference type="InterPro" id="IPR023753">
    <property type="entry name" value="FAD/NAD-binding_dom"/>
</dbReference>
<dbReference type="PRINTS" id="PR00368">
    <property type="entry name" value="FADPNR"/>
</dbReference>
<dbReference type="InterPro" id="IPR036188">
    <property type="entry name" value="FAD/NAD-bd_sf"/>
</dbReference>
<sequence length="468" mass="48884">MNRSSYDLAVVGAGPAGMAAASEASALGLKAVVLDEKPGPGGQIYHAITAPRTSARDAVLGPDYLGGLPLVDAFTHSGADYRSGATVWQISEDGVSYAGADGGGDIAASRVLVATGAMERPYPLPGWTLPGVMTAGAAQLLLKGSGLLADDAVFIGTGPLLYLVAVQYLNAGARIEAIIDTASPAAKWAALPHLPMALRQSGYIAKGLRMLAQIRRSGTKVIHGAKDIALEGEERVAAVTWRQGASGQRRRLECRHVFLHQGVVPNPNMTMAARAAHQWDEVQLCWVVDRDTHGRTSLPWLLAAGDGAGIGGAKVAELSGRLATLAAAHDLGRLDAAAFAARSAPLLRRIGAEMAPRPFLDRLYRPADTDLAPQDEATILCRCEEVRRGAVADAVAEGCPGPNQLKSFTRAGMGPCQGRMCGHSIGAVISDLSGRSAADVGYFRLRMPVKPVTLGDIGGMTHAQREDS</sequence>
<evidence type="ECO:0000313" key="5">
    <source>
        <dbReference type="Proteomes" id="UP001209755"/>
    </source>
</evidence>
<dbReference type="PANTHER" id="PTHR42949:SF3">
    <property type="entry name" value="ANAEROBIC GLYCEROL-3-PHOSPHATE DEHYDROGENASE SUBUNIT B"/>
    <property type="match status" value="1"/>
</dbReference>
<accession>A0ABT3H8I2</accession>
<dbReference type="SUPFAM" id="SSF51905">
    <property type="entry name" value="FAD/NAD(P)-binding domain"/>
    <property type="match status" value="1"/>
</dbReference>
<dbReference type="InterPro" id="IPR051691">
    <property type="entry name" value="Metab_Enz_Cyan_OpOx_G3PDH"/>
</dbReference>
<dbReference type="Gene3D" id="3.50.50.60">
    <property type="entry name" value="FAD/NAD(P)-binding domain"/>
    <property type="match status" value="2"/>
</dbReference>
<organism evidence="4 5">
    <name type="scientific">Rhodobium gokarnense</name>
    <dbReference type="NCBI Taxonomy" id="364296"/>
    <lineage>
        <taxon>Bacteria</taxon>
        <taxon>Pseudomonadati</taxon>
        <taxon>Pseudomonadota</taxon>
        <taxon>Alphaproteobacteria</taxon>
        <taxon>Hyphomicrobiales</taxon>
        <taxon>Rhodobiaceae</taxon>
        <taxon>Rhodobium</taxon>
    </lineage>
</organism>
<dbReference type="InterPro" id="IPR041854">
    <property type="entry name" value="BFD-like_2Fe2S-bd_dom_sf"/>
</dbReference>
<dbReference type="CDD" id="cd19946">
    <property type="entry name" value="GlpA-like_Fer2_BFD-like"/>
    <property type="match status" value="1"/>
</dbReference>
<comment type="caution">
    <text evidence="4">The sequence shown here is derived from an EMBL/GenBank/DDBJ whole genome shotgun (WGS) entry which is preliminary data.</text>
</comment>
<evidence type="ECO:0000313" key="4">
    <source>
        <dbReference type="EMBL" id="MCW2306699.1"/>
    </source>
</evidence>
<evidence type="ECO:0000259" key="2">
    <source>
        <dbReference type="Pfam" id="PF07992"/>
    </source>
</evidence>
<dbReference type="Pfam" id="PF07992">
    <property type="entry name" value="Pyr_redox_2"/>
    <property type="match status" value="1"/>
</dbReference>
<dbReference type="RefSeq" id="WP_264600357.1">
    <property type="nucleotide sequence ID" value="NZ_JAOQNS010000002.1"/>
</dbReference>
<dbReference type="EMBL" id="JAOQNS010000002">
    <property type="protein sequence ID" value="MCW2306699.1"/>
    <property type="molecule type" value="Genomic_DNA"/>
</dbReference>
<protein>
    <submittedName>
        <fullName evidence="4">NADPH-dependent 2,4-dienoyl-CoA reductase/sulfur reductase-like enzyme</fullName>
    </submittedName>
</protein>
<reference evidence="5" key="1">
    <citation type="submission" date="2023-07" db="EMBL/GenBank/DDBJ databases">
        <title>Genome sequencing of Purple Non-Sulfur Bacteria from various extreme environments.</title>
        <authorList>
            <person name="Mayer M."/>
        </authorList>
    </citation>
    <scope>NUCLEOTIDE SEQUENCE [LARGE SCALE GENOMIC DNA]</scope>
    <source>
        <strain evidence="5">DSM 17935</strain>
    </source>
</reference>
<dbReference type="InterPro" id="IPR041117">
    <property type="entry name" value="SoxA_A3"/>
</dbReference>
<keyword evidence="1" id="KW-0560">Oxidoreductase</keyword>
<dbReference type="Pfam" id="PF17806">
    <property type="entry name" value="SO_alpha_A3"/>
    <property type="match status" value="1"/>
</dbReference>
<evidence type="ECO:0000259" key="3">
    <source>
        <dbReference type="Pfam" id="PF17806"/>
    </source>
</evidence>
<dbReference type="InterPro" id="IPR017224">
    <property type="entry name" value="Opine_Oxase_asu/HCN_bsu"/>
</dbReference>
<dbReference type="PRINTS" id="PR00469">
    <property type="entry name" value="PNDRDTASEII"/>
</dbReference>
<dbReference type="PIRSF" id="PIRSF037495">
    <property type="entry name" value="Opine_OX_OoxA/HcnB"/>
    <property type="match status" value="1"/>
</dbReference>
<feature type="domain" description="FAD/NAD(P)-binding" evidence="2">
    <location>
        <begin position="6"/>
        <end position="317"/>
    </location>
</feature>
<feature type="domain" description="SoxA A3" evidence="3">
    <location>
        <begin position="385"/>
        <end position="457"/>
    </location>
</feature>
<keyword evidence="5" id="KW-1185">Reference proteome</keyword>
<name>A0ABT3H8I2_9HYPH</name>
<dbReference type="PANTHER" id="PTHR42949">
    <property type="entry name" value="ANAEROBIC GLYCEROL-3-PHOSPHATE DEHYDROGENASE SUBUNIT B"/>
    <property type="match status" value="1"/>
</dbReference>